<accession>A0A0E9U8P9</accession>
<protein>
    <submittedName>
        <fullName evidence="1">Uncharacterized protein</fullName>
    </submittedName>
</protein>
<sequence length="52" mass="5688">MKIASIICTSQLQNVAIFGDAGLLWFVLPRGHCSQCLLLLSLKCQTSNRPPT</sequence>
<dbReference type="EMBL" id="GBXM01047022">
    <property type="protein sequence ID" value="JAH61555.1"/>
    <property type="molecule type" value="Transcribed_RNA"/>
</dbReference>
<proteinExistence type="predicted"/>
<organism evidence="1">
    <name type="scientific">Anguilla anguilla</name>
    <name type="common">European freshwater eel</name>
    <name type="synonym">Muraena anguilla</name>
    <dbReference type="NCBI Taxonomy" id="7936"/>
    <lineage>
        <taxon>Eukaryota</taxon>
        <taxon>Metazoa</taxon>
        <taxon>Chordata</taxon>
        <taxon>Craniata</taxon>
        <taxon>Vertebrata</taxon>
        <taxon>Euteleostomi</taxon>
        <taxon>Actinopterygii</taxon>
        <taxon>Neopterygii</taxon>
        <taxon>Teleostei</taxon>
        <taxon>Anguilliformes</taxon>
        <taxon>Anguillidae</taxon>
        <taxon>Anguilla</taxon>
    </lineage>
</organism>
<evidence type="ECO:0000313" key="1">
    <source>
        <dbReference type="EMBL" id="JAH61555.1"/>
    </source>
</evidence>
<dbReference type="AlphaFoldDB" id="A0A0E9U8P9"/>
<reference evidence="1" key="2">
    <citation type="journal article" date="2015" name="Fish Shellfish Immunol.">
        <title>Early steps in the European eel (Anguilla anguilla)-Vibrio vulnificus interaction in the gills: Role of the RtxA13 toxin.</title>
        <authorList>
            <person name="Callol A."/>
            <person name="Pajuelo D."/>
            <person name="Ebbesson L."/>
            <person name="Teles M."/>
            <person name="MacKenzie S."/>
            <person name="Amaro C."/>
        </authorList>
    </citation>
    <scope>NUCLEOTIDE SEQUENCE</scope>
</reference>
<name>A0A0E9U8P9_ANGAN</name>
<reference evidence="1" key="1">
    <citation type="submission" date="2014-11" db="EMBL/GenBank/DDBJ databases">
        <authorList>
            <person name="Amaro Gonzalez C."/>
        </authorList>
    </citation>
    <scope>NUCLEOTIDE SEQUENCE</scope>
</reference>